<name>A0A830GG05_9EURY</name>
<evidence type="ECO:0000313" key="4">
    <source>
        <dbReference type="EMBL" id="GGN25173.1"/>
    </source>
</evidence>
<dbReference type="EMBL" id="BMOQ01000009">
    <property type="protein sequence ID" value="GGN25173.1"/>
    <property type="molecule type" value="Genomic_DNA"/>
</dbReference>
<feature type="region of interest" description="Disordered" evidence="2">
    <location>
        <begin position="156"/>
        <end position="179"/>
    </location>
</feature>
<evidence type="ECO:0000256" key="1">
    <source>
        <dbReference type="ARBA" id="ARBA00023125"/>
    </source>
</evidence>
<evidence type="ECO:0000259" key="3">
    <source>
        <dbReference type="Pfam" id="PF07282"/>
    </source>
</evidence>
<evidence type="ECO:0000313" key="5">
    <source>
        <dbReference type="Proteomes" id="UP000608850"/>
    </source>
</evidence>
<keyword evidence="1" id="KW-0238">DNA-binding</keyword>
<sequence length="179" mass="19632">MIPTADATSKHRAVRQTLADREFNDEEIETTRASHTEANTSDFSEDVAESIEEIAAEQGSGDSTVVLENYLSDERARQLVDLVEYKADAEGIVVEYVDPKNTSRRCPECGHTSEGNRVSQAEFECERCGATANADSVGAKNVGWRYVRRGLQSSRRTGDSRLALKSGTVTPNRGFVPSD</sequence>
<dbReference type="GO" id="GO:0003677">
    <property type="term" value="F:DNA binding"/>
    <property type="evidence" value="ECO:0007669"/>
    <property type="project" value="UniProtKB-KW"/>
</dbReference>
<accession>A0A830GG05</accession>
<feature type="region of interest" description="Disordered" evidence="2">
    <location>
        <begin position="1"/>
        <end position="45"/>
    </location>
</feature>
<proteinExistence type="predicted"/>
<evidence type="ECO:0000256" key="2">
    <source>
        <dbReference type="SAM" id="MobiDB-lite"/>
    </source>
</evidence>
<comment type="caution">
    <text evidence="4">The sequence shown here is derived from an EMBL/GenBank/DDBJ whole genome shotgun (WGS) entry which is preliminary data.</text>
</comment>
<reference evidence="4 5" key="1">
    <citation type="journal article" date="2019" name="Int. J. Syst. Evol. Microbiol.">
        <title>The Global Catalogue of Microorganisms (GCM) 10K type strain sequencing project: providing services to taxonomists for standard genome sequencing and annotation.</title>
        <authorList>
            <consortium name="The Broad Institute Genomics Platform"/>
            <consortium name="The Broad Institute Genome Sequencing Center for Infectious Disease"/>
            <person name="Wu L."/>
            <person name="Ma J."/>
        </authorList>
    </citation>
    <scope>NUCLEOTIDE SEQUENCE [LARGE SCALE GENOMIC DNA]</scope>
    <source>
        <strain evidence="4 5">JCM 16331</strain>
    </source>
</reference>
<gene>
    <name evidence="4" type="ORF">GCM10009021_28850</name>
</gene>
<dbReference type="InterPro" id="IPR010095">
    <property type="entry name" value="Cas12f1-like_TNB"/>
</dbReference>
<dbReference type="Proteomes" id="UP000608850">
    <property type="component" value="Unassembled WGS sequence"/>
</dbReference>
<dbReference type="Pfam" id="PF07282">
    <property type="entry name" value="Cas12f1-like_TNB"/>
    <property type="match status" value="1"/>
</dbReference>
<dbReference type="AlphaFoldDB" id="A0A830GG05"/>
<keyword evidence="5" id="KW-1185">Reference proteome</keyword>
<protein>
    <recommendedName>
        <fullName evidence="3">Cas12f1-like TNB domain-containing protein</fullName>
    </recommendedName>
</protein>
<feature type="domain" description="Cas12f1-like TNB" evidence="3">
    <location>
        <begin position="77"/>
        <end position="142"/>
    </location>
</feature>
<organism evidence="4 5">
    <name type="scientific">Halarchaeum nitratireducens</name>
    <dbReference type="NCBI Taxonomy" id="489913"/>
    <lineage>
        <taxon>Archaea</taxon>
        <taxon>Methanobacteriati</taxon>
        <taxon>Methanobacteriota</taxon>
        <taxon>Stenosarchaea group</taxon>
        <taxon>Halobacteria</taxon>
        <taxon>Halobacteriales</taxon>
        <taxon>Halobacteriaceae</taxon>
    </lineage>
</organism>